<sequence>MMKPVRFNLDQSMETLTAHSGLALIGLLLSHTRISKRLIKYKLPAVHNPTVSHPDVLYAYLGLLCQGKSDFDHIEPFREDKFFAKALGIKHVPSSPTLRQRLDLAAAASYDWQTILLEESSDLLRSLEVPLTPVTLHETENRLRLGYR</sequence>
<evidence type="ECO:0000313" key="1">
    <source>
        <dbReference type="EMBL" id="CAG7659035.1"/>
    </source>
</evidence>
<dbReference type="EMBL" id="CAJVCE010000055">
    <property type="protein sequence ID" value="CAG7659035.1"/>
    <property type="molecule type" value="Genomic_DNA"/>
</dbReference>
<evidence type="ECO:0000313" key="2">
    <source>
        <dbReference type="Proteomes" id="UP000730618"/>
    </source>
</evidence>
<reference evidence="1 2" key="1">
    <citation type="submission" date="2021-06" db="EMBL/GenBank/DDBJ databases">
        <authorList>
            <person name="Criscuolo A."/>
        </authorList>
    </citation>
    <scope>NUCLEOTIDE SEQUENCE [LARGE SCALE GENOMIC DNA]</scope>
    <source>
        <strain evidence="2">CIP 111802</strain>
    </source>
</reference>
<gene>
    <name evidence="1" type="ORF">PAECIP111802_07288</name>
</gene>
<organism evidence="1 2">
    <name type="scientific">Paenibacillus allorhizosphaerae</name>
    <dbReference type="NCBI Taxonomy" id="2849866"/>
    <lineage>
        <taxon>Bacteria</taxon>
        <taxon>Bacillati</taxon>
        <taxon>Bacillota</taxon>
        <taxon>Bacilli</taxon>
        <taxon>Bacillales</taxon>
        <taxon>Paenibacillaceae</taxon>
        <taxon>Paenibacillus</taxon>
    </lineage>
</organism>
<proteinExistence type="predicted"/>
<name>A0ABM8VV25_9BACL</name>
<dbReference type="Proteomes" id="UP000730618">
    <property type="component" value="Unassembled WGS sequence"/>
</dbReference>
<protein>
    <submittedName>
        <fullName evidence="1">IS1380 family transposase ISDre4</fullName>
    </submittedName>
</protein>
<keyword evidence="2" id="KW-1185">Reference proteome</keyword>
<accession>A0ABM8VV25</accession>
<comment type="caution">
    <text evidence="1">The sequence shown here is derived from an EMBL/GenBank/DDBJ whole genome shotgun (WGS) entry which is preliminary data.</text>
</comment>